<organism evidence="1 2">
    <name type="scientific">Halobacteriovorax vibrionivorans</name>
    <dbReference type="NCBI Taxonomy" id="2152716"/>
    <lineage>
        <taxon>Bacteria</taxon>
        <taxon>Pseudomonadati</taxon>
        <taxon>Bdellovibrionota</taxon>
        <taxon>Bacteriovoracia</taxon>
        <taxon>Bacteriovoracales</taxon>
        <taxon>Halobacteriovoraceae</taxon>
        <taxon>Halobacteriovorax</taxon>
    </lineage>
</organism>
<proteinExistence type="predicted"/>
<reference evidence="2" key="1">
    <citation type="journal article" date="2019" name="Int. J. Syst. Evol. Microbiol.">
        <title>Halobacteriovorax valvorus sp. nov., a novel prokaryotic predator isolated from coastal seawater of China.</title>
        <authorList>
            <person name="Chen M.-X."/>
        </authorList>
    </citation>
    <scope>NUCLEOTIDE SEQUENCE [LARGE SCALE GENOMIC DNA]</scope>
    <source>
        <strain evidence="2">BL9</strain>
    </source>
</reference>
<name>A0ABY0IHE5_9BACT</name>
<keyword evidence="2" id="KW-1185">Reference proteome</keyword>
<dbReference type="EMBL" id="QDKL01000002">
    <property type="protein sequence ID" value="RZF21905.1"/>
    <property type="molecule type" value="Genomic_DNA"/>
</dbReference>
<protein>
    <submittedName>
        <fullName evidence="1">Uncharacterized protein</fullName>
    </submittedName>
</protein>
<evidence type="ECO:0000313" key="1">
    <source>
        <dbReference type="EMBL" id="RZF21905.1"/>
    </source>
</evidence>
<dbReference type="RefSeq" id="WP_115361772.1">
    <property type="nucleotide sequence ID" value="NZ_QDKL01000002.1"/>
</dbReference>
<evidence type="ECO:0000313" key="2">
    <source>
        <dbReference type="Proteomes" id="UP000443582"/>
    </source>
</evidence>
<dbReference type="Proteomes" id="UP000443582">
    <property type="component" value="Unassembled WGS sequence"/>
</dbReference>
<comment type="caution">
    <text evidence="1">The sequence shown here is derived from an EMBL/GenBank/DDBJ whole genome shotgun (WGS) entry which is preliminary data.</text>
</comment>
<sequence>MNKFSLYVLLILLYLGISKSFSPSEKKTIYIPNANAFASIFKGSPISVILEKEFSTGALIKTYYHQYQIIHAFKAPQRYNIRISRDFHLENKKNIGMSLFRRFENGEISTVPLPPGSIYIGSPAYGTWRTSGSGQKVWRFHRTYKNFPMIFRWGDFTPTYSFYRKMIALEKLDTPFYGLNDEFGTDGKVTQENYKLKKNVKRETNFKDILKKYTKIPKWDLKNE</sequence>
<accession>A0ABY0IHE5</accession>
<gene>
    <name evidence="1" type="ORF">DAY19_09450</name>
</gene>